<evidence type="ECO:0000313" key="3">
    <source>
        <dbReference type="Proteomes" id="UP000092596"/>
    </source>
</evidence>
<gene>
    <name evidence="2" type="ORF">DAD186_00900</name>
</gene>
<evidence type="ECO:0000313" key="2">
    <source>
        <dbReference type="EMBL" id="ANP26649.1"/>
    </source>
</evidence>
<evidence type="ECO:0000256" key="1">
    <source>
        <dbReference type="SAM" id="MobiDB-lite"/>
    </source>
</evidence>
<reference evidence="2 3" key="1">
    <citation type="submission" date="2015-06" db="EMBL/GenBank/DDBJ databases">
        <title>Investigation of pathophysiology for high-risk pregnancy and development of treatment modality based on it.</title>
        <authorList>
            <person name="Kim B.-C."/>
            <person name="Lim S."/>
        </authorList>
    </citation>
    <scope>NUCLEOTIDE SEQUENCE [LARGE SCALE GENOMIC DNA]</scope>
    <source>
        <strain evidence="2 3">AD1-86</strain>
    </source>
</reference>
<feature type="compositionally biased region" description="Pro residues" evidence="1">
    <location>
        <begin position="523"/>
        <end position="551"/>
    </location>
</feature>
<organism evidence="2 3">
    <name type="scientific">Dermabacter vaginalis</name>
    <dbReference type="NCBI Taxonomy" id="1630135"/>
    <lineage>
        <taxon>Bacteria</taxon>
        <taxon>Bacillati</taxon>
        <taxon>Actinomycetota</taxon>
        <taxon>Actinomycetes</taxon>
        <taxon>Micrococcales</taxon>
        <taxon>Dermabacteraceae</taxon>
        <taxon>Dermabacter</taxon>
    </lineage>
</organism>
<feature type="region of interest" description="Disordered" evidence="1">
    <location>
        <begin position="114"/>
        <end position="138"/>
    </location>
</feature>
<feature type="compositionally biased region" description="Acidic residues" evidence="1">
    <location>
        <begin position="114"/>
        <end position="124"/>
    </location>
</feature>
<feature type="region of interest" description="Disordered" evidence="1">
    <location>
        <begin position="340"/>
        <end position="556"/>
    </location>
</feature>
<dbReference type="STRING" id="1630135.DAD186_00900"/>
<protein>
    <submittedName>
        <fullName evidence="2">Uncharacterized protein</fullName>
    </submittedName>
</protein>
<feature type="compositionally biased region" description="Pro residues" evidence="1">
    <location>
        <begin position="416"/>
        <end position="438"/>
    </location>
</feature>
<dbReference type="RefSeq" id="WP_208854261.1">
    <property type="nucleotide sequence ID" value="NZ_CP012117.1"/>
</dbReference>
<dbReference type="EMBL" id="CP012117">
    <property type="protein sequence ID" value="ANP26649.1"/>
    <property type="molecule type" value="Genomic_DNA"/>
</dbReference>
<dbReference type="KEGG" id="dva:DAD186_00900"/>
<feature type="compositionally biased region" description="Low complexity" evidence="1">
    <location>
        <begin position="439"/>
        <end position="522"/>
    </location>
</feature>
<proteinExistence type="predicted"/>
<dbReference type="PATRIC" id="fig|1630135.4.peg.94"/>
<name>A0A1B0ZFC4_9MICO</name>
<dbReference type="Proteomes" id="UP000092596">
    <property type="component" value="Chromosome"/>
</dbReference>
<accession>A0A1B0ZFC4</accession>
<dbReference type="PRINTS" id="PR01217">
    <property type="entry name" value="PRICHEXTENSN"/>
</dbReference>
<feature type="compositionally biased region" description="Acidic residues" evidence="1">
    <location>
        <begin position="364"/>
        <end position="375"/>
    </location>
</feature>
<dbReference type="AlphaFoldDB" id="A0A1B0ZFC4"/>
<sequence length="638" mass="66426">MVSTSDLPELDDPATVEELGDCFLSIGERTKTVVADSSAAWTGVIRGYYSPEDWKVHSSFQTPKAIAENLATKTSEFKDNLVEYAGQLRDFETRKEELEREIDDANDELDAAEAMEDEIEESDPDSPSGTRMVPNPEKPPAVLAAQIRIENVEREVAAFKREVNRADRALARKFATGTFGLHTLSQMVSDFESLGALRGAVGALAGTLKLVLGTVKISTKTVWDHKEDIANFFLHPVDSGKKVRSLFTKENAEPALQWASETVFDLEHDITPSFVSHGLAWMGGGVVTIAHQPATEAGSLSPVLFTSGGSLGVKVTGDVAKGGFKVLADKSEDKIKKDLKKKVTGDPAQEAFNNGVTGSLGEAYDSEIGPEDLPDLEPMAPAPEGPEPPHEDSAPTGALPTPPAPPSHSNGGSEPAPEPTPEPAPEPTPEPAPEPAPAPVVDAPAPAPVVNTPAPAPVVNAPTPAPAPIVEDPAPAPVADNPAPAPVVNAPAPAPAPVVNAPTPAPAPIVEDPAPAPVADAPAPVPVAEPPAPVLEDPAPAPTLAPAPPTPSGDGLSHKFFDFKNQVIDDLSSASGIDADSIQEAFDNGGNVSAAQADQMLYQATEAHPELASILRAEGLNGNYSAADLDQLLTNTGN</sequence>